<dbReference type="Gene3D" id="1.20.1280.50">
    <property type="match status" value="1"/>
</dbReference>
<accession>A0A4S8MXA0</accession>
<evidence type="ECO:0000313" key="5">
    <source>
        <dbReference type="Proteomes" id="UP000297245"/>
    </source>
</evidence>
<evidence type="ECO:0000256" key="2">
    <source>
        <dbReference type="SAM" id="MobiDB-lite"/>
    </source>
</evidence>
<dbReference type="InterPro" id="IPR001810">
    <property type="entry name" value="F-box_dom"/>
</dbReference>
<feature type="coiled-coil region" evidence="1">
    <location>
        <begin position="34"/>
        <end position="68"/>
    </location>
</feature>
<keyword evidence="5" id="KW-1185">Reference proteome</keyword>
<dbReference type="AlphaFoldDB" id="A0A4S8MXA0"/>
<sequence>MTLVIGDSTPRSSDIPQSNYYPPPENVEEINTLLLEHESRFESLNCEIEHLKTRLKESLQQQDELSNLISSQRAHLAPIRRLPPEILAIIFLHCLPTEHNPIRSVDEAPLLLARVCKTWHQVCLATPRLWSALHIHIPLMFIEGFCDKIAGRKEGVHRWFSRSGDTPLSLSL</sequence>
<dbReference type="OrthoDB" id="2269034at2759"/>
<dbReference type="InterPro" id="IPR036047">
    <property type="entry name" value="F-box-like_dom_sf"/>
</dbReference>
<proteinExistence type="predicted"/>
<dbReference type="EMBL" id="ML179036">
    <property type="protein sequence ID" value="THV08013.1"/>
    <property type="molecule type" value="Genomic_DNA"/>
</dbReference>
<gene>
    <name evidence="4" type="ORF">K435DRAFT_642536</name>
</gene>
<name>A0A4S8MXA0_DENBC</name>
<dbReference type="SUPFAM" id="SSF81383">
    <property type="entry name" value="F-box domain"/>
    <property type="match status" value="1"/>
</dbReference>
<feature type="domain" description="F-box" evidence="3">
    <location>
        <begin position="79"/>
        <end position="135"/>
    </location>
</feature>
<evidence type="ECO:0000259" key="3">
    <source>
        <dbReference type="Pfam" id="PF12937"/>
    </source>
</evidence>
<evidence type="ECO:0000313" key="4">
    <source>
        <dbReference type="EMBL" id="THV08013.1"/>
    </source>
</evidence>
<feature type="compositionally biased region" description="Polar residues" evidence="2">
    <location>
        <begin position="9"/>
        <end position="20"/>
    </location>
</feature>
<dbReference type="Pfam" id="PF12937">
    <property type="entry name" value="F-box-like"/>
    <property type="match status" value="1"/>
</dbReference>
<protein>
    <recommendedName>
        <fullName evidence="3">F-box domain-containing protein</fullName>
    </recommendedName>
</protein>
<feature type="non-terminal residue" evidence="4">
    <location>
        <position position="172"/>
    </location>
</feature>
<organism evidence="4 5">
    <name type="scientific">Dendrothele bispora (strain CBS 962.96)</name>
    <dbReference type="NCBI Taxonomy" id="1314807"/>
    <lineage>
        <taxon>Eukaryota</taxon>
        <taxon>Fungi</taxon>
        <taxon>Dikarya</taxon>
        <taxon>Basidiomycota</taxon>
        <taxon>Agaricomycotina</taxon>
        <taxon>Agaricomycetes</taxon>
        <taxon>Agaricomycetidae</taxon>
        <taxon>Agaricales</taxon>
        <taxon>Agaricales incertae sedis</taxon>
        <taxon>Dendrothele</taxon>
    </lineage>
</organism>
<reference evidence="4 5" key="1">
    <citation type="journal article" date="2019" name="Nat. Ecol. Evol.">
        <title>Megaphylogeny resolves global patterns of mushroom evolution.</title>
        <authorList>
            <person name="Varga T."/>
            <person name="Krizsan K."/>
            <person name="Foldi C."/>
            <person name="Dima B."/>
            <person name="Sanchez-Garcia M."/>
            <person name="Sanchez-Ramirez S."/>
            <person name="Szollosi G.J."/>
            <person name="Szarkandi J.G."/>
            <person name="Papp V."/>
            <person name="Albert L."/>
            <person name="Andreopoulos W."/>
            <person name="Angelini C."/>
            <person name="Antonin V."/>
            <person name="Barry K.W."/>
            <person name="Bougher N.L."/>
            <person name="Buchanan P."/>
            <person name="Buyck B."/>
            <person name="Bense V."/>
            <person name="Catcheside P."/>
            <person name="Chovatia M."/>
            <person name="Cooper J."/>
            <person name="Damon W."/>
            <person name="Desjardin D."/>
            <person name="Finy P."/>
            <person name="Geml J."/>
            <person name="Haridas S."/>
            <person name="Hughes K."/>
            <person name="Justo A."/>
            <person name="Karasinski D."/>
            <person name="Kautmanova I."/>
            <person name="Kiss B."/>
            <person name="Kocsube S."/>
            <person name="Kotiranta H."/>
            <person name="LaButti K.M."/>
            <person name="Lechner B.E."/>
            <person name="Liimatainen K."/>
            <person name="Lipzen A."/>
            <person name="Lukacs Z."/>
            <person name="Mihaltcheva S."/>
            <person name="Morgado L.N."/>
            <person name="Niskanen T."/>
            <person name="Noordeloos M.E."/>
            <person name="Ohm R.A."/>
            <person name="Ortiz-Santana B."/>
            <person name="Ovrebo C."/>
            <person name="Racz N."/>
            <person name="Riley R."/>
            <person name="Savchenko A."/>
            <person name="Shiryaev A."/>
            <person name="Soop K."/>
            <person name="Spirin V."/>
            <person name="Szebenyi C."/>
            <person name="Tomsovsky M."/>
            <person name="Tulloss R.E."/>
            <person name="Uehling J."/>
            <person name="Grigoriev I.V."/>
            <person name="Vagvolgyi C."/>
            <person name="Papp T."/>
            <person name="Martin F.M."/>
            <person name="Miettinen O."/>
            <person name="Hibbett D.S."/>
            <person name="Nagy L.G."/>
        </authorList>
    </citation>
    <scope>NUCLEOTIDE SEQUENCE [LARGE SCALE GENOMIC DNA]</scope>
    <source>
        <strain evidence="4 5">CBS 962.96</strain>
    </source>
</reference>
<evidence type="ECO:0000256" key="1">
    <source>
        <dbReference type="SAM" id="Coils"/>
    </source>
</evidence>
<dbReference type="Proteomes" id="UP000297245">
    <property type="component" value="Unassembled WGS sequence"/>
</dbReference>
<keyword evidence="1" id="KW-0175">Coiled coil</keyword>
<feature type="region of interest" description="Disordered" evidence="2">
    <location>
        <begin position="1"/>
        <end position="22"/>
    </location>
</feature>